<evidence type="ECO:0000259" key="1">
    <source>
        <dbReference type="PROSITE" id="PS50125"/>
    </source>
</evidence>
<feature type="domain" description="Guanylate cyclase" evidence="1">
    <location>
        <begin position="31"/>
        <end position="146"/>
    </location>
</feature>
<evidence type="ECO:0000313" key="2">
    <source>
        <dbReference type="EMBL" id="NWF48890.1"/>
    </source>
</evidence>
<reference evidence="2 3" key="1">
    <citation type="submission" date="2019-09" db="EMBL/GenBank/DDBJ databases">
        <title>Hydrogenophaga aromatica sp. nov., isolated from a para-xylene-degrading enrichment culture.</title>
        <authorList>
            <person name="Tancsics A."/>
            <person name="Banerjee S."/>
        </authorList>
    </citation>
    <scope>NUCLEOTIDE SEQUENCE [LARGE SCALE GENOMIC DNA]</scope>
    <source>
        <strain evidence="2 3">D2P1</strain>
    </source>
</reference>
<gene>
    <name evidence="2" type="ORF">F3K02_27075</name>
</gene>
<sequence length="608" mass="67206">MTVPPPQPNMPVSGSGHEDLTSPLPLQYNRVVLVMDLVESVRLMAANESAVVNHWRGFLSHARTQVLPQRRGRLVKSLGDGILAEFDQPVDAVKAAHELHRFFAPLNQTLPPAEQLHLRAGINASHLYVDSEDVYGHGVNLAARVTSLADPGDTVVTAAVRDAIVDGVDGEVEDMGDSYLKHWPEPVRTWLVHPVRDGQAVWRPAAHEAEPVDFRPSIAVIPFEARNPSPEHFVIGELIADGVIAQLSRSQDLRVISRLSTTAFRNRSASPGEIDAQLDAAFVLSGSYATLGDRVVIMAELSDTRRHEVVWAERLGGDTLDLVQEQSELLNTLSTACAHALLHAEIQRSLVLPLPKLDSNSLMLGGITLMHRSTVRDLQRSQQLLEAVAERHKRVAAPRAWMAKWHIMQVVQGLAADPAREFQRAIDMADRALDLEPSSSLAMAIKGHALCHLGKDVEASHRLLQEATQSNPNDPMAWLYNSVWSTMWGTPTDSMIEAENALHLSPLDPQKYYFEMMLATSCAAMEMWERAIELSRSSLLKNRYHLPTIRTLLIAQYESGAMDDAIQTFAILRSLQPDLTVSRYLSSGSQSRLRRRGAKVLAALGMPE</sequence>
<dbReference type="Gene3D" id="3.40.50.10070">
    <property type="entry name" value="TolB, N-terminal domain"/>
    <property type="match status" value="1"/>
</dbReference>
<comment type="caution">
    <text evidence="2">The sequence shown here is derived from an EMBL/GenBank/DDBJ whole genome shotgun (WGS) entry which is preliminary data.</text>
</comment>
<dbReference type="GO" id="GO:0006171">
    <property type="term" value="P:cAMP biosynthetic process"/>
    <property type="evidence" value="ECO:0007669"/>
    <property type="project" value="TreeGrafter"/>
</dbReference>
<dbReference type="AlphaFoldDB" id="A0A7Y8H1P3"/>
<dbReference type="Gene3D" id="3.30.70.1230">
    <property type="entry name" value="Nucleotide cyclase"/>
    <property type="match status" value="1"/>
</dbReference>
<dbReference type="Proteomes" id="UP000545507">
    <property type="component" value="Unassembled WGS sequence"/>
</dbReference>
<keyword evidence="3" id="KW-1185">Reference proteome</keyword>
<evidence type="ECO:0000313" key="3">
    <source>
        <dbReference type="Proteomes" id="UP000545507"/>
    </source>
</evidence>
<accession>A0A7Y8H1P3</accession>
<dbReference type="PANTHER" id="PTHR43081:SF19">
    <property type="entry name" value="PH-SENSITIVE ADENYLATE CYCLASE RV1264"/>
    <property type="match status" value="1"/>
</dbReference>
<dbReference type="EMBL" id="VYGV01000028">
    <property type="protein sequence ID" value="NWF48890.1"/>
    <property type="molecule type" value="Genomic_DNA"/>
</dbReference>
<dbReference type="InterPro" id="IPR001054">
    <property type="entry name" value="A/G_cyclase"/>
</dbReference>
<dbReference type="InterPro" id="IPR029787">
    <property type="entry name" value="Nucleotide_cyclase"/>
</dbReference>
<dbReference type="CDD" id="cd07302">
    <property type="entry name" value="CHD"/>
    <property type="match status" value="1"/>
</dbReference>
<dbReference type="InterPro" id="IPR011990">
    <property type="entry name" value="TPR-like_helical_dom_sf"/>
</dbReference>
<dbReference type="PANTHER" id="PTHR43081">
    <property type="entry name" value="ADENYLATE CYCLASE, TERMINAL-DIFFERENTIATION SPECIFIC-RELATED"/>
    <property type="match status" value="1"/>
</dbReference>
<dbReference type="GO" id="GO:0004016">
    <property type="term" value="F:adenylate cyclase activity"/>
    <property type="evidence" value="ECO:0007669"/>
    <property type="project" value="UniProtKB-ARBA"/>
</dbReference>
<dbReference type="SUPFAM" id="SSF48452">
    <property type="entry name" value="TPR-like"/>
    <property type="match status" value="1"/>
</dbReference>
<dbReference type="PROSITE" id="PS50125">
    <property type="entry name" value="GUANYLATE_CYCLASE_2"/>
    <property type="match status" value="1"/>
</dbReference>
<dbReference type="GO" id="GO:0035556">
    <property type="term" value="P:intracellular signal transduction"/>
    <property type="evidence" value="ECO:0007669"/>
    <property type="project" value="InterPro"/>
</dbReference>
<dbReference type="InterPro" id="IPR050697">
    <property type="entry name" value="Adenylyl/Guanylyl_Cyclase_3/4"/>
</dbReference>
<name>A0A7Y8H1P3_9BURK</name>
<protein>
    <recommendedName>
        <fullName evidence="1">Guanylate cyclase domain-containing protein</fullName>
    </recommendedName>
</protein>
<organism evidence="2 3">
    <name type="scientific">Hydrogenophaga aromaticivorans</name>
    <dbReference type="NCBI Taxonomy" id="2610898"/>
    <lineage>
        <taxon>Bacteria</taxon>
        <taxon>Pseudomonadati</taxon>
        <taxon>Pseudomonadota</taxon>
        <taxon>Betaproteobacteria</taxon>
        <taxon>Burkholderiales</taxon>
        <taxon>Comamonadaceae</taxon>
        <taxon>Hydrogenophaga</taxon>
    </lineage>
</organism>
<dbReference type="Gene3D" id="1.25.40.10">
    <property type="entry name" value="Tetratricopeptide repeat domain"/>
    <property type="match status" value="1"/>
</dbReference>
<dbReference type="SUPFAM" id="SSF55073">
    <property type="entry name" value="Nucleotide cyclase"/>
    <property type="match status" value="1"/>
</dbReference>
<proteinExistence type="predicted"/>